<dbReference type="OrthoDB" id="10257471at2759"/>
<name>A0A443SNV7_9ACAR</name>
<sequence length="264" mass="29721">MNPPKLLDFSLNCVLKTASNYYRRCGHSWILYWKLLSEVPLSLKSLLFQSLSRREMLCDENIGFLINDQLETICLYNCLKSDSTVNLIADTCANVVHLNLGAKIPNLNYVYSNSLSDLFAKCVKLRSLNLDNCIYVNDYAIESLATNCEQIEIIKLSGCLSLSDKSLKCLADNCKSLKCLDVSRTPVSDDGLCYLANGVFVAVLNELLVNDCSLVSALSIRQISEKCKNLRIFSFRGTRASLHNMFDVVLRRGHIVFDVPFNYV</sequence>
<evidence type="ECO:0000313" key="2">
    <source>
        <dbReference type="Proteomes" id="UP000288716"/>
    </source>
</evidence>
<organism evidence="1 2">
    <name type="scientific">Leptotrombidium deliense</name>
    <dbReference type="NCBI Taxonomy" id="299467"/>
    <lineage>
        <taxon>Eukaryota</taxon>
        <taxon>Metazoa</taxon>
        <taxon>Ecdysozoa</taxon>
        <taxon>Arthropoda</taxon>
        <taxon>Chelicerata</taxon>
        <taxon>Arachnida</taxon>
        <taxon>Acari</taxon>
        <taxon>Acariformes</taxon>
        <taxon>Trombidiformes</taxon>
        <taxon>Prostigmata</taxon>
        <taxon>Anystina</taxon>
        <taxon>Parasitengona</taxon>
        <taxon>Trombiculoidea</taxon>
        <taxon>Trombiculidae</taxon>
        <taxon>Leptotrombidium</taxon>
    </lineage>
</organism>
<dbReference type="PANTHER" id="PTHR13318">
    <property type="entry name" value="PARTNER OF PAIRED, ISOFORM B-RELATED"/>
    <property type="match status" value="1"/>
</dbReference>
<dbReference type="PANTHER" id="PTHR13318:SF165">
    <property type="entry name" value="F-BOX_LRR-REPEAT PROTEIN FBXL-1"/>
    <property type="match status" value="1"/>
</dbReference>
<protein>
    <submittedName>
        <fullName evidence="1">Protein AMN1-like protein</fullName>
    </submittedName>
</protein>
<dbReference type="STRING" id="299467.A0A443SNV7"/>
<evidence type="ECO:0000313" key="1">
    <source>
        <dbReference type="EMBL" id="RWS29219.1"/>
    </source>
</evidence>
<dbReference type="InterPro" id="IPR006553">
    <property type="entry name" value="Leu-rich_rpt_Cys-con_subtyp"/>
</dbReference>
<dbReference type="SMART" id="SM00367">
    <property type="entry name" value="LRR_CC"/>
    <property type="match status" value="3"/>
</dbReference>
<dbReference type="SUPFAM" id="SSF52047">
    <property type="entry name" value="RNI-like"/>
    <property type="match status" value="1"/>
</dbReference>
<dbReference type="VEuPathDB" id="VectorBase:LDEU002820"/>
<proteinExistence type="predicted"/>
<dbReference type="EMBL" id="NCKV01001013">
    <property type="protein sequence ID" value="RWS29219.1"/>
    <property type="molecule type" value="Genomic_DNA"/>
</dbReference>
<keyword evidence="2" id="KW-1185">Reference proteome</keyword>
<dbReference type="InterPro" id="IPR032675">
    <property type="entry name" value="LRR_dom_sf"/>
</dbReference>
<dbReference type="Proteomes" id="UP000288716">
    <property type="component" value="Unassembled WGS sequence"/>
</dbReference>
<reference evidence="1 2" key="1">
    <citation type="journal article" date="2018" name="Gigascience">
        <title>Genomes of trombidid mites reveal novel predicted allergens and laterally-transferred genes associated with secondary metabolism.</title>
        <authorList>
            <person name="Dong X."/>
            <person name="Chaisiri K."/>
            <person name="Xia D."/>
            <person name="Armstrong S.D."/>
            <person name="Fang Y."/>
            <person name="Donnelly M.J."/>
            <person name="Kadowaki T."/>
            <person name="McGarry J.W."/>
            <person name="Darby A.C."/>
            <person name="Makepeace B.L."/>
        </authorList>
    </citation>
    <scope>NUCLEOTIDE SEQUENCE [LARGE SCALE GENOMIC DNA]</scope>
    <source>
        <strain evidence="1">UoL-UT</strain>
    </source>
</reference>
<accession>A0A443SNV7</accession>
<gene>
    <name evidence="1" type="ORF">B4U80_12740</name>
</gene>
<dbReference type="AlphaFoldDB" id="A0A443SNV7"/>
<dbReference type="GO" id="GO:0031146">
    <property type="term" value="P:SCF-dependent proteasomal ubiquitin-dependent protein catabolic process"/>
    <property type="evidence" value="ECO:0007669"/>
    <property type="project" value="TreeGrafter"/>
</dbReference>
<dbReference type="GO" id="GO:0019005">
    <property type="term" value="C:SCF ubiquitin ligase complex"/>
    <property type="evidence" value="ECO:0007669"/>
    <property type="project" value="TreeGrafter"/>
</dbReference>
<dbReference type="Gene3D" id="3.80.10.10">
    <property type="entry name" value="Ribonuclease Inhibitor"/>
    <property type="match status" value="1"/>
</dbReference>
<comment type="caution">
    <text evidence="1">The sequence shown here is derived from an EMBL/GenBank/DDBJ whole genome shotgun (WGS) entry which is preliminary data.</text>
</comment>